<organism evidence="2">
    <name type="scientific">freshwater metagenome</name>
    <dbReference type="NCBI Taxonomy" id="449393"/>
    <lineage>
        <taxon>unclassified sequences</taxon>
        <taxon>metagenomes</taxon>
        <taxon>ecological metagenomes</taxon>
    </lineage>
</organism>
<sequence>MAGEFEVFEDMAGEYGFRLKASNGEIVAVGGSYDTLAAAKEGCAEMQRAAAGADVVDVVS</sequence>
<dbReference type="EMBL" id="CAFBNE010000154">
    <property type="protein sequence ID" value="CAB4968197.1"/>
    <property type="molecule type" value="Genomic_DNA"/>
</dbReference>
<dbReference type="Gene3D" id="2.30.29.80">
    <property type="match status" value="1"/>
</dbReference>
<dbReference type="SUPFAM" id="SSF160113">
    <property type="entry name" value="YegP-like"/>
    <property type="match status" value="1"/>
</dbReference>
<dbReference type="InterPro" id="IPR036913">
    <property type="entry name" value="YegP-like_sf"/>
</dbReference>
<protein>
    <submittedName>
        <fullName evidence="2">Unannotated protein</fullName>
    </submittedName>
</protein>
<dbReference type="AlphaFoldDB" id="A0A6J7LJ03"/>
<evidence type="ECO:0000259" key="1">
    <source>
        <dbReference type="Pfam" id="PF07411"/>
    </source>
</evidence>
<reference evidence="2" key="1">
    <citation type="submission" date="2020-05" db="EMBL/GenBank/DDBJ databases">
        <authorList>
            <person name="Chiriac C."/>
            <person name="Salcher M."/>
            <person name="Ghai R."/>
            <person name="Kavagutti S V."/>
        </authorList>
    </citation>
    <scope>NUCLEOTIDE SEQUENCE</scope>
</reference>
<dbReference type="InterPro" id="IPR010879">
    <property type="entry name" value="DUF1508"/>
</dbReference>
<name>A0A6J7LJ03_9ZZZZ</name>
<gene>
    <name evidence="2" type="ORF">UFOPK3772_03081</name>
</gene>
<evidence type="ECO:0000313" key="2">
    <source>
        <dbReference type="EMBL" id="CAB4968197.1"/>
    </source>
</evidence>
<accession>A0A6J7LJ03</accession>
<proteinExistence type="predicted"/>
<dbReference type="Pfam" id="PF07411">
    <property type="entry name" value="DUF1508"/>
    <property type="match status" value="1"/>
</dbReference>
<feature type="domain" description="DUF1508" evidence="1">
    <location>
        <begin position="10"/>
        <end position="57"/>
    </location>
</feature>